<evidence type="ECO:0000256" key="1">
    <source>
        <dbReference type="ARBA" id="ARBA00004225"/>
    </source>
</evidence>
<organism evidence="6 7">
    <name type="scientific">Australozyma saopauloensis</name>
    <dbReference type="NCBI Taxonomy" id="291208"/>
    <lineage>
        <taxon>Eukaryota</taxon>
        <taxon>Fungi</taxon>
        <taxon>Dikarya</taxon>
        <taxon>Ascomycota</taxon>
        <taxon>Saccharomycotina</taxon>
        <taxon>Pichiomycetes</taxon>
        <taxon>Metschnikowiaceae</taxon>
        <taxon>Australozyma</taxon>
    </lineage>
</organism>
<evidence type="ECO:0000256" key="3">
    <source>
        <dbReference type="ARBA" id="ARBA00022989"/>
    </source>
</evidence>
<evidence type="ECO:0000313" key="7">
    <source>
        <dbReference type="Proteomes" id="UP001338582"/>
    </source>
</evidence>
<dbReference type="Pfam" id="PF08637">
    <property type="entry name" value="NCA2"/>
    <property type="match status" value="1"/>
</dbReference>
<evidence type="ECO:0000256" key="2">
    <source>
        <dbReference type="ARBA" id="ARBA00022692"/>
    </source>
</evidence>
<dbReference type="KEGG" id="asau:88172679"/>
<dbReference type="PANTHER" id="PTHR28234:SF1">
    <property type="entry name" value="NUCLEAR CONTROL OF ATPASE PROTEIN 2"/>
    <property type="match status" value="1"/>
</dbReference>
<proteinExistence type="predicted"/>
<dbReference type="GeneID" id="88172679"/>
<evidence type="ECO:0000256" key="5">
    <source>
        <dbReference type="ARBA" id="ARBA00023136"/>
    </source>
</evidence>
<keyword evidence="4" id="KW-0496">Mitochondrion</keyword>
<dbReference type="Proteomes" id="UP001338582">
    <property type="component" value="Chromosome 2"/>
</dbReference>
<evidence type="ECO:0000313" key="6">
    <source>
        <dbReference type="EMBL" id="WPK24344.1"/>
    </source>
</evidence>
<dbReference type="GO" id="GO:0005741">
    <property type="term" value="C:mitochondrial outer membrane"/>
    <property type="evidence" value="ECO:0007669"/>
    <property type="project" value="TreeGrafter"/>
</dbReference>
<reference evidence="6 7" key="1">
    <citation type="submission" date="2023-10" db="EMBL/GenBank/DDBJ databases">
        <title>Draft Genome Sequence of Candida saopaulonensis from a very Premature Infant with Sepsis.</title>
        <authorList>
            <person name="Ning Y."/>
            <person name="Dai R."/>
            <person name="Xiao M."/>
            <person name="Xu Y."/>
            <person name="Yan Q."/>
            <person name="Zhang L."/>
        </authorList>
    </citation>
    <scope>NUCLEOTIDE SEQUENCE [LARGE SCALE GENOMIC DNA]</scope>
    <source>
        <strain evidence="6 7">19XY460</strain>
    </source>
</reference>
<evidence type="ECO:0008006" key="8">
    <source>
        <dbReference type="Google" id="ProtNLM"/>
    </source>
</evidence>
<name>A0AAX4H7G5_9ASCO</name>
<keyword evidence="5" id="KW-0472">Membrane</keyword>
<keyword evidence="7" id="KW-1185">Reference proteome</keyword>
<comment type="subcellular location">
    <subcellularLocation>
        <location evidence="1">Mitochondrion membrane</location>
        <topology evidence="1">Multi-pass membrane protein</topology>
    </subcellularLocation>
</comment>
<evidence type="ECO:0000256" key="4">
    <source>
        <dbReference type="ARBA" id="ARBA00023128"/>
    </source>
</evidence>
<sequence>MFFFNPGLNNLELRQIKTSNTISARVVEQLRCMNARTNVTLASFPEIESSTDGEKADSSDPVRKIFTDFYYDAEIGNDKLHSVPGITIDNLLKYRARLSAVSATGEEQGVLISIVDQYTRMIVLHHLANTIIHKTLVAKTQVGYWRDVKSSTRAKLVYGVQSLPYRTYCVVSNVFAEVAAASNSLWSVRRLYNLIIEAFGNVLGKTVDGFSGNFIIQNSKLKFFKVPLGALNEEIKEKIEGLNTLLDDYYRDLGLILNNITEDSNIVSQILTSCGSDIGCQLESIKKLEKDNSKIYQYAPPSFFARYWPILLLLVNYGPSTTVNIWKNRFEIAEWFKLNFFDTVVGFWNNWIVKPIGDMLSILRNDNTMTIASKESLQSDLDSLERMVEEFMKDNHVQVSPEEVHAAVSKGDLTMMMSQYENEIRTPYKSIIKGLLIRSMLIQVQKTKVDGGIAINGIDKLLKLQQLLFGVLSISPSLFILWQGNKALNNKSSLQADLESKRIDCLRSLNQIEKLVNREQTEDKLIGDGKLFVEIINLTLLARSIIPTKLRSEFHHDLNELAMASSDENLSSTKGMINRIWNMYSPYFRR</sequence>
<accession>A0AAX4H7G5</accession>
<keyword evidence="3" id="KW-1133">Transmembrane helix</keyword>
<protein>
    <recommendedName>
        <fullName evidence="8">Nuclear control of ATPase protein 2</fullName>
    </recommendedName>
</protein>
<dbReference type="AlphaFoldDB" id="A0AAX4H7G5"/>
<dbReference type="PANTHER" id="PTHR28234">
    <property type="entry name" value="NUCLEAR CONTROL OF ATPASE PROTEIN 2"/>
    <property type="match status" value="1"/>
</dbReference>
<dbReference type="EMBL" id="CP138895">
    <property type="protein sequence ID" value="WPK24344.1"/>
    <property type="molecule type" value="Genomic_DNA"/>
</dbReference>
<dbReference type="InterPro" id="IPR013946">
    <property type="entry name" value="NCA2-like"/>
</dbReference>
<gene>
    <name evidence="6" type="ORF">PUMCH_001614</name>
</gene>
<dbReference type="RefSeq" id="XP_062876727.1">
    <property type="nucleotide sequence ID" value="XM_063020657.1"/>
</dbReference>
<keyword evidence="2" id="KW-0812">Transmembrane</keyword>